<dbReference type="Pfam" id="PF09335">
    <property type="entry name" value="VTT_dom"/>
    <property type="match status" value="1"/>
</dbReference>
<evidence type="ECO:0000313" key="5">
    <source>
        <dbReference type="Proteomes" id="UP001527099"/>
    </source>
</evidence>
<keyword evidence="2" id="KW-0472">Membrane</keyword>
<gene>
    <name evidence="4" type="ORF">M5X19_08305</name>
</gene>
<dbReference type="PANTHER" id="PTHR42709">
    <property type="entry name" value="ALKALINE PHOSPHATASE LIKE PROTEIN"/>
    <property type="match status" value="1"/>
</dbReference>
<feature type="transmembrane region" description="Helical" evidence="2">
    <location>
        <begin position="111"/>
        <end position="132"/>
    </location>
</feature>
<organism evidence="4 5">
    <name type="scientific">Paenibacillus alginolyticus</name>
    <dbReference type="NCBI Taxonomy" id="59839"/>
    <lineage>
        <taxon>Bacteria</taxon>
        <taxon>Bacillati</taxon>
        <taxon>Bacillota</taxon>
        <taxon>Bacilli</taxon>
        <taxon>Bacillales</taxon>
        <taxon>Paenibacillaceae</taxon>
        <taxon>Paenibacillus</taxon>
    </lineage>
</organism>
<evidence type="ECO:0000313" key="4">
    <source>
        <dbReference type="EMBL" id="MCY9692898.1"/>
    </source>
</evidence>
<keyword evidence="2" id="KW-0812">Transmembrane</keyword>
<evidence type="ECO:0000256" key="2">
    <source>
        <dbReference type="SAM" id="Phobius"/>
    </source>
</evidence>
<dbReference type="PANTHER" id="PTHR42709:SF9">
    <property type="entry name" value="ALKALINE PHOSPHATASE LIKE PROTEIN"/>
    <property type="match status" value="1"/>
</dbReference>
<accession>A0ABT4G9W2</accession>
<dbReference type="RefSeq" id="WP_268614493.1">
    <property type="nucleotide sequence ID" value="NZ_JAMDMX010000022.1"/>
</dbReference>
<dbReference type="InterPro" id="IPR051311">
    <property type="entry name" value="DedA_domain"/>
</dbReference>
<feature type="transmembrane region" description="Helical" evidence="2">
    <location>
        <begin position="139"/>
        <end position="161"/>
    </location>
</feature>
<feature type="transmembrane region" description="Helical" evidence="2">
    <location>
        <begin position="53"/>
        <end position="74"/>
    </location>
</feature>
<reference evidence="4 5" key="1">
    <citation type="submission" date="2022-05" db="EMBL/GenBank/DDBJ databases">
        <title>Genome Sequencing of Bee-Associated Microbes.</title>
        <authorList>
            <person name="Dunlap C."/>
        </authorList>
    </citation>
    <scope>NUCLEOTIDE SEQUENCE [LARGE SCALE GENOMIC DNA]</scope>
    <source>
        <strain evidence="4 5">NRRL B-14421</strain>
    </source>
</reference>
<feature type="transmembrane region" description="Helical" evidence="2">
    <location>
        <begin position="14"/>
        <end position="32"/>
    </location>
</feature>
<feature type="transmembrane region" description="Helical" evidence="2">
    <location>
        <begin position="167"/>
        <end position="193"/>
    </location>
</feature>
<comment type="similarity">
    <text evidence="1">Belongs to the DedA family.</text>
</comment>
<comment type="caution">
    <text evidence="4">The sequence shown here is derived from an EMBL/GenBank/DDBJ whole genome shotgun (WGS) entry which is preliminary data.</text>
</comment>
<dbReference type="InterPro" id="IPR032816">
    <property type="entry name" value="VTT_dom"/>
</dbReference>
<protein>
    <submittedName>
        <fullName evidence="4">DedA family protein</fullName>
    </submittedName>
</protein>
<evidence type="ECO:0000259" key="3">
    <source>
        <dbReference type="Pfam" id="PF09335"/>
    </source>
</evidence>
<evidence type="ECO:0000256" key="1">
    <source>
        <dbReference type="ARBA" id="ARBA00010792"/>
    </source>
</evidence>
<proteinExistence type="inferred from homology"/>
<dbReference type="Proteomes" id="UP001527099">
    <property type="component" value="Unassembled WGS sequence"/>
</dbReference>
<feature type="domain" description="VTT" evidence="3">
    <location>
        <begin position="35"/>
        <end position="159"/>
    </location>
</feature>
<keyword evidence="5" id="KW-1185">Reference proteome</keyword>
<sequence length="207" mass="23956">MKFMGLIEQLFAQYGYWVLLIGLPLDAIALPIPPGNTTMTYTGFLAYKGVLNWFLAMGAAWVGSIIGMTITYWIGYRLGTPLIERYGKFLFLKPAHLEKSREYYAKYGNKLLLFSYFIPGIRQFIFYFVGIIRVPYRIFALFSFTGSALWVVVFFGIGYLFGDQWLIIFMWVEKFLIYTLIGLCIAVAILLLVKWRIRLKTGLQKPQ</sequence>
<dbReference type="EMBL" id="JAMDMX010000022">
    <property type="protein sequence ID" value="MCY9692898.1"/>
    <property type="molecule type" value="Genomic_DNA"/>
</dbReference>
<keyword evidence="2" id="KW-1133">Transmembrane helix</keyword>
<name>A0ABT4G9W2_9BACL</name>